<feature type="transmembrane region" description="Helical" evidence="10">
    <location>
        <begin position="323"/>
        <end position="344"/>
    </location>
</feature>
<evidence type="ECO:0008006" key="13">
    <source>
        <dbReference type="Google" id="ProtNLM"/>
    </source>
</evidence>
<keyword evidence="4" id="KW-0133">Cell shape</keyword>
<dbReference type="PANTHER" id="PTHR47019:SF1">
    <property type="entry name" value="LIPID II FLIPPASE MURJ"/>
    <property type="match status" value="1"/>
</dbReference>
<keyword evidence="7 10" id="KW-0472">Membrane</keyword>
<organism evidence="11 12">
    <name type="scientific">Bordetella genomosp. 5</name>
    <dbReference type="NCBI Taxonomy" id="1395608"/>
    <lineage>
        <taxon>Bacteria</taxon>
        <taxon>Pseudomonadati</taxon>
        <taxon>Pseudomonadota</taxon>
        <taxon>Betaproteobacteria</taxon>
        <taxon>Burkholderiales</taxon>
        <taxon>Alcaligenaceae</taxon>
        <taxon>Bordetella</taxon>
    </lineage>
</organism>
<proteinExistence type="inferred from homology"/>
<feature type="transmembrane region" description="Helical" evidence="10">
    <location>
        <begin position="364"/>
        <end position="386"/>
    </location>
</feature>
<dbReference type="InterPro" id="IPR051050">
    <property type="entry name" value="Lipid_II_flippase_MurJ/MviN"/>
</dbReference>
<dbReference type="Pfam" id="PF03023">
    <property type="entry name" value="MurJ"/>
    <property type="match status" value="1"/>
</dbReference>
<sequence length="457" mass="49560">MKALIRKLGNIHPDHQRIFRGAFRVAVFLILGKAAGAIKEMAVAYRYGVSDAVDAYQFTMTMANWLPVTIVGVLSVVLIPVLVKLRREGGAERDLFVSELQAWTLLGGILLGLLTWFAWPFVLGSLGKGLSPAVSAMTGELLWAFAPVSAILLVAGISAARLRSHERHVNTLLDSVPAITTLGWVMLATFSPDQVGPLLWGTLVGYVIQMVWLAWLAARADQGFWGAPRLSLRSPHWPELMSAAGVMLIGQVAMSFVNPLDQYAAANLGANANATLGYASRLLSLVLGIGAVSVGRAALPVLADVQHRGDRVRARAMALKWSYLMVVAGAVAVLIGWWLAPWGVRILFERGAFTAENTQTVAEVFRWGLLQLPFYFGVLILVQLLASQNRYRIMAAIAVANFLLKAGMNLVLAPRMGTQGIMLATSLMYLLSYVCYVVVALRPVQDAPPTESGKEQN</sequence>
<feature type="transmembrane region" description="Helical" evidence="10">
    <location>
        <begin position="198"/>
        <end position="218"/>
    </location>
</feature>
<dbReference type="OrthoDB" id="9804143at2"/>
<keyword evidence="3 10" id="KW-0812">Transmembrane</keyword>
<comment type="similarity">
    <text evidence="9">Belongs to the MurJ/MviN family.</text>
</comment>
<comment type="subcellular location">
    <subcellularLocation>
        <location evidence="1">Cell membrane</location>
        <topology evidence="1">Multi-pass membrane protein</topology>
    </subcellularLocation>
</comment>
<comment type="caution">
    <text evidence="11">The sequence shown here is derived from an EMBL/GenBank/DDBJ whole genome shotgun (WGS) entry which is preliminary data.</text>
</comment>
<evidence type="ECO:0000256" key="10">
    <source>
        <dbReference type="SAM" id="Phobius"/>
    </source>
</evidence>
<feature type="transmembrane region" description="Helical" evidence="10">
    <location>
        <begin position="239"/>
        <end position="258"/>
    </location>
</feature>
<evidence type="ECO:0000256" key="9">
    <source>
        <dbReference type="ARBA" id="ARBA00061532"/>
    </source>
</evidence>
<feature type="transmembrane region" description="Helical" evidence="10">
    <location>
        <begin position="142"/>
        <end position="160"/>
    </location>
</feature>
<dbReference type="GO" id="GO:0008360">
    <property type="term" value="P:regulation of cell shape"/>
    <property type="evidence" value="ECO:0007669"/>
    <property type="project" value="UniProtKB-KW"/>
</dbReference>
<evidence type="ECO:0000256" key="6">
    <source>
        <dbReference type="ARBA" id="ARBA00022989"/>
    </source>
</evidence>
<dbReference type="InterPro" id="IPR004268">
    <property type="entry name" value="MurJ"/>
</dbReference>
<evidence type="ECO:0000256" key="5">
    <source>
        <dbReference type="ARBA" id="ARBA00022984"/>
    </source>
</evidence>
<keyword evidence="2" id="KW-1003">Cell membrane</keyword>
<comment type="function">
    <text evidence="8">Involved in peptidoglycan biosynthesis. Transports lipid-linked peptidoglycan precursors from the inner to the outer leaflet of the cytoplasmic membrane.</text>
</comment>
<evidence type="ECO:0000256" key="2">
    <source>
        <dbReference type="ARBA" id="ARBA00022475"/>
    </source>
</evidence>
<evidence type="ECO:0000313" key="11">
    <source>
        <dbReference type="EMBL" id="OZI44388.1"/>
    </source>
</evidence>
<feature type="transmembrane region" description="Helical" evidence="10">
    <location>
        <begin position="65"/>
        <end position="83"/>
    </location>
</feature>
<dbReference type="GO" id="GO:0015648">
    <property type="term" value="F:lipid-linked peptidoglycan transporter activity"/>
    <property type="evidence" value="ECO:0007669"/>
    <property type="project" value="TreeGrafter"/>
</dbReference>
<feature type="transmembrane region" description="Helical" evidence="10">
    <location>
        <begin position="21"/>
        <end position="45"/>
    </location>
</feature>
<dbReference type="EMBL" id="NEVP01000014">
    <property type="protein sequence ID" value="OZI44388.1"/>
    <property type="molecule type" value="Genomic_DNA"/>
</dbReference>
<evidence type="ECO:0000313" key="12">
    <source>
        <dbReference type="Proteomes" id="UP000216913"/>
    </source>
</evidence>
<evidence type="ECO:0000256" key="8">
    <source>
        <dbReference type="ARBA" id="ARBA00060041"/>
    </source>
</evidence>
<evidence type="ECO:0000256" key="4">
    <source>
        <dbReference type="ARBA" id="ARBA00022960"/>
    </source>
</evidence>
<dbReference type="AlphaFoldDB" id="A0A261T409"/>
<dbReference type="Proteomes" id="UP000216913">
    <property type="component" value="Unassembled WGS sequence"/>
</dbReference>
<dbReference type="GO" id="GO:0009252">
    <property type="term" value="P:peptidoglycan biosynthetic process"/>
    <property type="evidence" value="ECO:0007669"/>
    <property type="project" value="UniProtKB-KW"/>
</dbReference>
<protein>
    <recommendedName>
        <fullName evidence="13">Virulence factor MviN</fullName>
    </recommendedName>
</protein>
<keyword evidence="6 10" id="KW-1133">Transmembrane helix</keyword>
<feature type="transmembrane region" description="Helical" evidence="10">
    <location>
        <begin position="393"/>
        <end position="414"/>
    </location>
</feature>
<evidence type="ECO:0000256" key="7">
    <source>
        <dbReference type="ARBA" id="ARBA00023136"/>
    </source>
</evidence>
<dbReference type="GO" id="GO:0005886">
    <property type="term" value="C:plasma membrane"/>
    <property type="evidence" value="ECO:0007669"/>
    <property type="project" value="UniProtKB-SubCell"/>
</dbReference>
<feature type="transmembrane region" description="Helical" evidence="10">
    <location>
        <begin position="103"/>
        <end position="122"/>
    </location>
</feature>
<feature type="transmembrane region" description="Helical" evidence="10">
    <location>
        <begin position="420"/>
        <end position="441"/>
    </location>
</feature>
<keyword evidence="5" id="KW-0573">Peptidoglycan synthesis</keyword>
<dbReference type="GO" id="GO:0034204">
    <property type="term" value="P:lipid translocation"/>
    <property type="evidence" value="ECO:0007669"/>
    <property type="project" value="TreeGrafter"/>
</dbReference>
<evidence type="ECO:0000256" key="1">
    <source>
        <dbReference type="ARBA" id="ARBA00004651"/>
    </source>
</evidence>
<reference evidence="11 12" key="1">
    <citation type="submission" date="2017-05" db="EMBL/GenBank/DDBJ databases">
        <title>Complete and WGS of Bordetella genogroups.</title>
        <authorList>
            <person name="Spilker T."/>
            <person name="LiPuma J."/>
        </authorList>
    </citation>
    <scope>NUCLEOTIDE SEQUENCE [LARGE SCALE GENOMIC DNA]</scope>
    <source>
        <strain evidence="11 12">AU10456</strain>
    </source>
</reference>
<dbReference type="RefSeq" id="WP_094804075.1">
    <property type="nucleotide sequence ID" value="NZ_NEVN01000011.1"/>
</dbReference>
<accession>A0A261T409</accession>
<keyword evidence="12" id="KW-1185">Reference proteome</keyword>
<name>A0A261T409_9BORD</name>
<feature type="transmembrane region" description="Helical" evidence="10">
    <location>
        <begin position="278"/>
        <end position="302"/>
    </location>
</feature>
<dbReference type="PANTHER" id="PTHR47019">
    <property type="entry name" value="LIPID II FLIPPASE MURJ"/>
    <property type="match status" value="1"/>
</dbReference>
<gene>
    <name evidence="11" type="ORF">CAL25_22435</name>
</gene>
<evidence type="ECO:0000256" key="3">
    <source>
        <dbReference type="ARBA" id="ARBA00022692"/>
    </source>
</evidence>